<keyword evidence="3" id="KW-0862">Zinc</keyword>
<evidence type="ECO:0000256" key="7">
    <source>
        <dbReference type="ARBA" id="ARBA00023242"/>
    </source>
</evidence>
<dbReference type="GeneID" id="54460343"/>
<evidence type="ECO:0000256" key="3">
    <source>
        <dbReference type="ARBA" id="ARBA00022833"/>
    </source>
</evidence>
<dbReference type="EMBL" id="MU003696">
    <property type="protein sequence ID" value="KAF2813486.1"/>
    <property type="molecule type" value="Genomic_DNA"/>
</dbReference>
<reference evidence="10" key="3">
    <citation type="submission" date="2025-04" db="UniProtKB">
        <authorList>
            <consortium name="RefSeq"/>
        </authorList>
    </citation>
    <scope>IDENTIFICATION</scope>
    <source>
        <strain evidence="10">CBS 304.34</strain>
    </source>
</reference>
<sequence length="125" mass="14130">MVQQWQEAAGRLPEGYFSTGSSQTKSPEPWKGLFVNMVLSIGNLLQKDAGDQSTFSHHTFYRLAVTRFLSHVFAQSERLIHLQAYLLLAMHALYSPSTEKIISVASATMRYCVMAHVRLAEREPD</sequence>
<dbReference type="OrthoDB" id="189997at2759"/>
<keyword evidence="9" id="KW-1185">Reference proteome</keyword>
<proteinExistence type="predicted"/>
<dbReference type="GO" id="GO:0000981">
    <property type="term" value="F:DNA-binding transcription factor activity, RNA polymerase II-specific"/>
    <property type="evidence" value="ECO:0007669"/>
    <property type="project" value="TreeGrafter"/>
</dbReference>
<evidence type="ECO:0008006" key="11">
    <source>
        <dbReference type="Google" id="ProtNLM"/>
    </source>
</evidence>
<dbReference type="AlphaFoldDB" id="A0A6A6YX29"/>
<gene>
    <name evidence="8 10" type="ORF">BDZ99DRAFT_460726</name>
</gene>
<evidence type="ECO:0000313" key="8">
    <source>
        <dbReference type="EMBL" id="KAF2813486.1"/>
    </source>
</evidence>
<dbReference type="PANTHER" id="PTHR47782:SF12">
    <property type="entry name" value="ZN(II)2CYS6 TRANSCRIPTION FACTOR (EUROFUNG)"/>
    <property type="match status" value="1"/>
</dbReference>
<dbReference type="GO" id="GO:0045944">
    <property type="term" value="P:positive regulation of transcription by RNA polymerase II"/>
    <property type="evidence" value="ECO:0007669"/>
    <property type="project" value="TreeGrafter"/>
</dbReference>
<keyword evidence="2" id="KW-0479">Metal-binding</keyword>
<reference evidence="10" key="2">
    <citation type="submission" date="2020-04" db="EMBL/GenBank/DDBJ databases">
        <authorList>
            <consortium name="NCBI Genome Project"/>
        </authorList>
    </citation>
    <scope>NUCLEOTIDE SEQUENCE</scope>
    <source>
        <strain evidence="10">CBS 304.34</strain>
    </source>
</reference>
<keyword evidence="6" id="KW-0804">Transcription</keyword>
<evidence type="ECO:0000256" key="4">
    <source>
        <dbReference type="ARBA" id="ARBA00023015"/>
    </source>
</evidence>
<comment type="subcellular location">
    <subcellularLocation>
        <location evidence="1">Nucleus</location>
    </subcellularLocation>
</comment>
<dbReference type="GO" id="GO:0046872">
    <property type="term" value="F:metal ion binding"/>
    <property type="evidence" value="ECO:0007669"/>
    <property type="project" value="UniProtKB-KW"/>
</dbReference>
<accession>A0A6A6YX29</accession>
<dbReference type="InterPro" id="IPR052202">
    <property type="entry name" value="Yeast_MetPath_Reg"/>
</dbReference>
<dbReference type="PANTHER" id="PTHR47782">
    <property type="entry name" value="ZN(II)2CYS6 TRANSCRIPTION FACTOR (EUROFUNG)-RELATED"/>
    <property type="match status" value="1"/>
</dbReference>
<keyword evidence="5" id="KW-0238">DNA-binding</keyword>
<evidence type="ECO:0000256" key="6">
    <source>
        <dbReference type="ARBA" id="ARBA00023163"/>
    </source>
</evidence>
<evidence type="ECO:0000256" key="2">
    <source>
        <dbReference type="ARBA" id="ARBA00022723"/>
    </source>
</evidence>
<keyword evidence="7" id="KW-0539">Nucleus</keyword>
<dbReference type="Proteomes" id="UP000504636">
    <property type="component" value="Unplaced"/>
</dbReference>
<name>A0A6A6YX29_9PEZI</name>
<evidence type="ECO:0000256" key="5">
    <source>
        <dbReference type="ARBA" id="ARBA00023125"/>
    </source>
</evidence>
<protein>
    <recommendedName>
        <fullName evidence="11">Transcription factor domain-containing protein</fullName>
    </recommendedName>
</protein>
<evidence type="ECO:0000313" key="10">
    <source>
        <dbReference type="RefSeq" id="XP_033580450.1"/>
    </source>
</evidence>
<dbReference type="GO" id="GO:0005634">
    <property type="term" value="C:nucleus"/>
    <property type="evidence" value="ECO:0007669"/>
    <property type="project" value="UniProtKB-SubCell"/>
</dbReference>
<dbReference type="RefSeq" id="XP_033580450.1">
    <property type="nucleotide sequence ID" value="XM_033719450.1"/>
</dbReference>
<reference evidence="8 10" key="1">
    <citation type="journal article" date="2020" name="Stud. Mycol.">
        <title>101 Dothideomycetes genomes: a test case for predicting lifestyles and emergence of pathogens.</title>
        <authorList>
            <person name="Haridas S."/>
            <person name="Albert R."/>
            <person name="Binder M."/>
            <person name="Bloem J."/>
            <person name="Labutti K."/>
            <person name="Salamov A."/>
            <person name="Andreopoulos B."/>
            <person name="Baker S."/>
            <person name="Barry K."/>
            <person name="Bills G."/>
            <person name="Bluhm B."/>
            <person name="Cannon C."/>
            <person name="Castanera R."/>
            <person name="Culley D."/>
            <person name="Daum C."/>
            <person name="Ezra D."/>
            <person name="Gonzalez J."/>
            <person name="Henrissat B."/>
            <person name="Kuo A."/>
            <person name="Liang C."/>
            <person name="Lipzen A."/>
            <person name="Lutzoni F."/>
            <person name="Magnuson J."/>
            <person name="Mondo S."/>
            <person name="Nolan M."/>
            <person name="Ohm R."/>
            <person name="Pangilinan J."/>
            <person name="Park H.-J."/>
            <person name="Ramirez L."/>
            <person name="Alfaro M."/>
            <person name="Sun H."/>
            <person name="Tritt A."/>
            <person name="Yoshinaga Y."/>
            <person name="Zwiers L.-H."/>
            <person name="Turgeon B."/>
            <person name="Goodwin S."/>
            <person name="Spatafora J."/>
            <person name="Crous P."/>
            <person name="Grigoriev I."/>
        </authorList>
    </citation>
    <scope>NUCLEOTIDE SEQUENCE</scope>
    <source>
        <strain evidence="8 10">CBS 304.34</strain>
    </source>
</reference>
<dbReference type="GO" id="GO:0043565">
    <property type="term" value="F:sequence-specific DNA binding"/>
    <property type="evidence" value="ECO:0007669"/>
    <property type="project" value="TreeGrafter"/>
</dbReference>
<evidence type="ECO:0000313" key="9">
    <source>
        <dbReference type="Proteomes" id="UP000504636"/>
    </source>
</evidence>
<evidence type="ECO:0000256" key="1">
    <source>
        <dbReference type="ARBA" id="ARBA00004123"/>
    </source>
</evidence>
<organism evidence="8">
    <name type="scientific">Mytilinidion resinicola</name>
    <dbReference type="NCBI Taxonomy" id="574789"/>
    <lineage>
        <taxon>Eukaryota</taxon>
        <taxon>Fungi</taxon>
        <taxon>Dikarya</taxon>
        <taxon>Ascomycota</taxon>
        <taxon>Pezizomycotina</taxon>
        <taxon>Dothideomycetes</taxon>
        <taxon>Pleosporomycetidae</taxon>
        <taxon>Mytilinidiales</taxon>
        <taxon>Mytilinidiaceae</taxon>
        <taxon>Mytilinidion</taxon>
    </lineage>
</organism>
<keyword evidence="4" id="KW-0805">Transcription regulation</keyword>